<dbReference type="EMBL" id="JAQQLI010000005">
    <property type="protein sequence ID" value="MDC7785165.1"/>
    <property type="molecule type" value="Genomic_DNA"/>
</dbReference>
<feature type="compositionally biased region" description="Basic and acidic residues" evidence="1">
    <location>
        <begin position="342"/>
        <end position="354"/>
    </location>
</feature>
<sequence>MRILIATDAWHPQVNGVVRTLRSLAAAVESLGASIAFLTPEGMRTVALPSYPSIRLAVPPPGAVARRIEAMAPDVVHIATEGPIGHLARRYCLRTGRRFTTSFHTRLADYAAARWPIPADVTWGWLRWFHNAGSATMAATPSLVDELQGRGFRKVMRWPRGVDVSLFRPRPGRDLGLPRPVFLSVGRVAVEKNLEAFLALDLPGSKVVVGDGPALPALAAAHPEVRFLGERHGEALAEVYAAADVFVFPSRTDTFGLVLLEALASGLPVAGLPVPATRDVVGDAPVAVLDDDLRAACLAALDIRSEPCRAYAMTLTWEESARRFLANLQGAGVWSPPPPAPGRREERRSHLVRA</sequence>
<evidence type="ECO:0000313" key="4">
    <source>
        <dbReference type="Proteomes" id="UP001165652"/>
    </source>
</evidence>
<gene>
    <name evidence="3" type="ORF">PQJ73_05675</name>
</gene>
<organism evidence="3 4">
    <name type="scientific">Rhodoplanes tepidamans</name>
    <name type="common">Rhodoplanes cryptolactis</name>
    <dbReference type="NCBI Taxonomy" id="200616"/>
    <lineage>
        <taxon>Bacteria</taxon>
        <taxon>Pseudomonadati</taxon>
        <taxon>Pseudomonadota</taxon>
        <taxon>Alphaproteobacteria</taxon>
        <taxon>Hyphomicrobiales</taxon>
        <taxon>Nitrobacteraceae</taxon>
        <taxon>Rhodoplanes</taxon>
    </lineage>
</organism>
<evidence type="ECO:0000256" key="1">
    <source>
        <dbReference type="SAM" id="MobiDB-lite"/>
    </source>
</evidence>
<dbReference type="Proteomes" id="UP001165652">
    <property type="component" value="Unassembled WGS sequence"/>
</dbReference>
<dbReference type="SUPFAM" id="SSF53756">
    <property type="entry name" value="UDP-Glycosyltransferase/glycogen phosphorylase"/>
    <property type="match status" value="1"/>
</dbReference>
<dbReference type="PANTHER" id="PTHR45947:SF3">
    <property type="entry name" value="SULFOQUINOVOSYL TRANSFERASE SQD2"/>
    <property type="match status" value="1"/>
</dbReference>
<name>A0ABT5J801_RHOTP</name>
<feature type="region of interest" description="Disordered" evidence="1">
    <location>
        <begin position="334"/>
        <end position="354"/>
    </location>
</feature>
<evidence type="ECO:0000259" key="2">
    <source>
        <dbReference type="Pfam" id="PF13439"/>
    </source>
</evidence>
<comment type="caution">
    <text evidence="3">The sequence shown here is derived from an EMBL/GenBank/DDBJ whole genome shotgun (WGS) entry which is preliminary data.</text>
</comment>
<dbReference type="Pfam" id="PF13439">
    <property type="entry name" value="Glyco_transf_4"/>
    <property type="match status" value="1"/>
</dbReference>
<protein>
    <submittedName>
        <fullName evidence="3">Glycosyltransferase family 1 protein</fullName>
    </submittedName>
</protein>
<proteinExistence type="predicted"/>
<accession>A0ABT5J801</accession>
<dbReference type="PANTHER" id="PTHR45947">
    <property type="entry name" value="SULFOQUINOVOSYL TRANSFERASE SQD2"/>
    <property type="match status" value="1"/>
</dbReference>
<dbReference type="Gene3D" id="3.40.50.2000">
    <property type="entry name" value="Glycogen Phosphorylase B"/>
    <property type="match status" value="2"/>
</dbReference>
<reference evidence="3" key="1">
    <citation type="journal article" date="2023" name="Microbiol Resour">
        <title>Genome Sequences of Rhodoplanes serenus and Two Thermotolerant Strains, Rhodoplanes tepidamans and 'Rhodoplanes cryptolactis,' Further Refine the Genus.</title>
        <authorList>
            <person name="Rayyan A.A."/>
            <person name="Kyndt J.A."/>
        </authorList>
    </citation>
    <scope>NUCLEOTIDE SEQUENCE</scope>
    <source>
        <strain evidence="3">DSM 9987</strain>
    </source>
</reference>
<dbReference type="InterPro" id="IPR028098">
    <property type="entry name" value="Glyco_trans_4-like_N"/>
</dbReference>
<dbReference type="Pfam" id="PF13692">
    <property type="entry name" value="Glyco_trans_1_4"/>
    <property type="match status" value="1"/>
</dbReference>
<dbReference type="CDD" id="cd03814">
    <property type="entry name" value="GT4-like"/>
    <property type="match status" value="1"/>
</dbReference>
<dbReference type="RefSeq" id="WP_272776010.1">
    <property type="nucleotide sequence ID" value="NZ_JAQQLI010000005.1"/>
</dbReference>
<evidence type="ECO:0000313" key="3">
    <source>
        <dbReference type="EMBL" id="MDC7785165.1"/>
    </source>
</evidence>
<dbReference type="InterPro" id="IPR050194">
    <property type="entry name" value="Glycosyltransferase_grp1"/>
</dbReference>
<keyword evidence="4" id="KW-1185">Reference proteome</keyword>
<feature type="domain" description="Glycosyltransferase subfamily 4-like N-terminal" evidence="2">
    <location>
        <begin position="14"/>
        <end position="165"/>
    </location>
</feature>
<reference evidence="3" key="2">
    <citation type="submission" date="2023-02" db="EMBL/GenBank/DDBJ databases">
        <authorList>
            <person name="Rayyan A."/>
            <person name="Meyer T."/>
            <person name="Kyndt J.A."/>
        </authorList>
    </citation>
    <scope>NUCLEOTIDE SEQUENCE</scope>
    <source>
        <strain evidence="3">DSM 9987</strain>
    </source>
</reference>